<reference evidence="1 2" key="1">
    <citation type="submission" date="2014-04" db="EMBL/GenBank/DDBJ databases">
        <authorList>
            <consortium name="DOE Joint Genome Institute"/>
            <person name="Kuo A."/>
            <person name="Gay G."/>
            <person name="Dore J."/>
            <person name="Kohler A."/>
            <person name="Nagy L.G."/>
            <person name="Floudas D."/>
            <person name="Copeland A."/>
            <person name="Barry K.W."/>
            <person name="Cichocki N."/>
            <person name="Veneault-Fourrey C."/>
            <person name="LaButti K."/>
            <person name="Lindquist E.A."/>
            <person name="Lipzen A."/>
            <person name="Lundell T."/>
            <person name="Morin E."/>
            <person name="Murat C."/>
            <person name="Sun H."/>
            <person name="Tunlid A."/>
            <person name="Henrissat B."/>
            <person name="Grigoriev I.V."/>
            <person name="Hibbett D.S."/>
            <person name="Martin F."/>
            <person name="Nordberg H.P."/>
            <person name="Cantor M.N."/>
            <person name="Hua S.X."/>
        </authorList>
    </citation>
    <scope>NUCLEOTIDE SEQUENCE [LARGE SCALE GENOMIC DNA]</scope>
    <source>
        <strain evidence="2">h7</strain>
    </source>
</reference>
<keyword evidence="2" id="KW-1185">Reference proteome</keyword>
<sequence>MDFEEPTTPVLSDEILTMFRILQFHIEEGPIACPNRKPRLSDVDWALGIQLCQT</sequence>
<proteinExistence type="predicted"/>
<accession>A0A0C3BD76</accession>
<dbReference type="EMBL" id="KN831858">
    <property type="protein sequence ID" value="KIM34765.1"/>
    <property type="molecule type" value="Genomic_DNA"/>
</dbReference>
<protein>
    <submittedName>
        <fullName evidence="1">Uncharacterized protein</fullName>
    </submittedName>
</protein>
<organism evidence="1 2">
    <name type="scientific">Hebeloma cylindrosporum</name>
    <dbReference type="NCBI Taxonomy" id="76867"/>
    <lineage>
        <taxon>Eukaryota</taxon>
        <taxon>Fungi</taxon>
        <taxon>Dikarya</taxon>
        <taxon>Basidiomycota</taxon>
        <taxon>Agaricomycotina</taxon>
        <taxon>Agaricomycetes</taxon>
        <taxon>Agaricomycetidae</taxon>
        <taxon>Agaricales</taxon>
        <taxon>Agaricineae</taxon>
        <taxon>Hymenogastraceae</taxon>
        <taxon>Hebeloma</taxon>
    </lineage>
</organism>
<gene>
    <name evidence="1" type="ORF">M413DRAFT_33031</name>
</gene>
<dbReference type="Proteomes" id="UP000053424">
    <property type="component" value="Unassembled WGS sequence"/>
</dbReference>
<name>A0A0C3BD76_HEBCY</name>
<reference evidence="2" key="2">
    <citation type="submission" date="2015-01" db="EMBL/GenBank/DDBJ databases">
        <title>Evolutionary Origins and Diversification of the Mycorrhizal Mutualists.</title>
        <authorList>
            <consortium name="DOE Joint Genome Institute"/>
            <consortium name="Mycorrhizal Genomics Consortium"/>
            <person name="Kohler A."/>
            <person name="Kuo A."/>
            <person name="Nagy L.G."/>
            <person name="Floudas D."/>
            <person name="Copeland A."/>
            <person name="Barry K.W."/>
            <person name="Cichocki N."/>
            <person name="Veneault-Fourrey C."/>
            <person name="LaButti K."/>
            <person name="Lindquist E.A."/>
            <person name="Lipzen A."/>
            <person name="Lundell T."/>
            <person name="Morin E."/>
            <person name="Murat C."/>
            <person name="Riley R."/>
            <person name="Ohm R."/>
            <person name="Sun H."/>
            <person name="Tunlid A."/>
            <person name="Henrissat B."/>
            <person name="Grigoriev I.V."/>
            <person name="Hibbett D.S."/>
            <person name="Martin F."/>
        </authorList>
    </citation>
    <scope>NUCLEOTIDE SEQUENCE [LARGE SCALE GENOMIC DNA]</scope>
    <source>
        <strain evidence="2">h7</strain>
    </source>
</reference>
<evidence type="ECO:0000313" key="1">
    <source>
        <dbReference type="EMBL" id="KIM34765.1"/>
    </source>
</evidence>
<dbReference type="HOGENOM" id="CLU_3050571_0_0_1"/>
<dbReference type="AlphaFoldDB" id="A0A0C3BD76"/>
<evidence type="ECO:0000313" key="2">
    <source>
        <dbReference type="Proteomes" id="UP000053424"/>
    </source>
</evidence>